<dbReference type="RefSeq" id="WP_108176142.1">
    <property type="nucleotide sequence ID" value="NZ_PZZL01000003.1"/>
</dbReference>
<accession>A0A2T4ZET1</accession>
<dbReference type="PANTHER" id="PTHR35174">
    <property type="entry name" value="BLL7171 PROTEIN-RELATED"/>
    <property type="match status" value="1"/>
</dbReference>
<evidence type="ECO:0000256" key="1">
    <source>
        <dbReference type="ARBA" id="ARBA00007689"/>
    </source>
</evidence>
<name>A0A2T4ZET1_9HYPH</name>
<dbReference type="InterPro" id="IPR011008">
    <property type="entry name" value="Dimeric_a/b-barrel"/>
</dbReference>
<comment type="similarity">
    <text evidence="1">Belongs to the YciI family.</text>
</comment>
<evidence type="ECO:0000259" key="2">
    <source>
        <dbReference type="Pfam" id="PF03795"/>
    </source>
</evidence>
<evidence type="ECO:0000313" key="3">
    <source>
        <dbReference type="EMBL" id="PTM60383.1"/>
    </source>
</evidence>
<dbReference type="AlphaFoldDB" id="A0A2T4ZET1"/>
<keyword evidence="4" id="KW-1185">Reference proteome</keyword>
<dbReference type="Gene3D" id="3.30.70.1060">
    <property type="entry name" value="Dimeric alpha+beta barrel"/>
    <property type="match status" value="1"/>
</dbReference>
<dbReference type="SUPFAM" id="SSF54909">
    <property type="entry name" value="Dimeric alpha+beta barrel"/>
    <property type="match status" value="1"/>
</dbReference>
<dbReference type="Proteomes" id="UP000241808">
    <property type="component" value="Unassembled WGS sequence"/>
</dbReference>
<dbReference type="PANTHER" id="PTHR35174:SF3">
    <property type="entry name" value="BLL7171 PROTEIN"/>
    <property type="match status" value="1"/>
</dbReference>
<dbReference type="Pfam" id="PF03795">
    <property type="entry name" value="YCII"/>
    <property type="match status" value="1"/>
</dbReference>
<proteinExistence type="inferred from homology"/>
<evidence type="ECO:0000313" key="4">
    <source>
        <dbReference type="Proteomes" id="UP000241808"/>
    </source>
</evidence>
<gene>
    <name evidence="3" type="ORF">C8P69_103313</name>
</gene>
<feature type="domain" description="YCII-related" evidence="2">
    <location>
        <begin position="1"/>
        <end position="112"/>
    </location>
</feature>
<sequence length="114" mass="12328">MRFAILNYVKPDGFVDRLPENEPDAPAWGAYTKALIEAGVLVGGAALMSSHTATTLRLVEGRRDIHDGPYAETKEQLGGFYLIEVPDIDTALEWAARNPAAATGAVEVRPVYVT</sequence>
<dbReference type="OrthoDB" id="9807535at2"/>
<dbReference type="InterPro" id="IPR005545">
    <property type="entry name" value="YCII"/>
</dbReference>
<protein>
    <recommendedName>
        <fullName evidence="2">YCII-related domain-containing protein</fullName>
    </recommendedName>
</protein>
<dbReference type="EMBL" id="PZZL01000003">
    <property type="protein sequence ID" value="PTM60383.1"/>
    <property type="molecule type" value="Genomic_DNA"/>
</dbReference>
<reference evidence="3 4" key="1">
    <citation type="submission" date="2018-04" db="EMBL/GenBank/DDBJ databases">
        <title>Genomic Encyclopedia of Archaeal and Bacterial Type Strains, Phase II (KMG-II): from individual species to whole genera.</title>
        <authorList>
            <person name="Goeker M."/>
        </authorList>
    </citation>
    <scope>NUCLEOTIDE SEQUENCE [LARGE SCALE GENOMIC DNA]</scope>
    <source>
        <strain evidence="3 4">DSM 25521</strain>
    </source>
</reference>
<organism evidence="3 4">
    <name type="scientific">Phreatobacter oligotrophus</name>
    <dbReference type="NCBI Taxonomy" id="1122261"/>
    <lineage>
        <taxon>Bacteria</taxon>
        <taxon>Pseudomonadati</taxon>
        <taxon>Pseudomonadota</taxon>
        <taxon>Alphaproteobacteria</taxon>
        <taxon>Hyphomicrobiales</taxon>
        <taxon>Phreatobacteraceae</taxon>
        <taxon>Phreatobacter</taxon>
    </lineage>
</organism>
<comment type="caution">
    <text evidence="3">The sequence shown here is derived from an EMBL/GenBank/DDBJ whole genome shotgun (WGS) entry which is preliminary data.</text>
</comment>